<keyword evidence="2" id="KW-1185">Reference proteome</keyword>
<dbReference type="Proteomes" id="UP000188268">
    <property type="component" value="Unassembled WGS sequence"/>
</dbReference>
<dbReference type="EMBL" id="AWWV01006384">
    <property type="protein sequence ID" value="OMP01627.1"/>
    <property type="molecule type" value="Genomic_DNA"/>
</dbReference>
<evidence type="ECO:0000313" key="1">
    <source>
        <dbReference type="EMBL" id="OMP01627.1"/>
    </source>
</evidence>
<protein>
    <submittedName>
        <fullName evidence="1">Uncharacterized protein</fullName>
    </submittedName>
</protein>
<feature type="non-terminal residue" evidence="1">
    <location>
        <position position="1"/>
    </location>
</feature>
<reference evidence="1 2" key="1">
    <citation type="submission" date="2013-09" db="EMBL/GenBank/DDBJ databases">
        <title>Corchorus capsularis genome sequencing.</title>
        <authorList>
            <person name="Alam M."/>
            <person name="Haque M.S."/>
            <person name="Islam M.S."/>
            <person name="Emdad E.M."/>
            <person name="Islam M.M."/>
            <person name="Ahmed B."/>
            <person name="Halim A."/>
            <person name="Hossen Q.M.M."/>
            <person name="Hossain M.Z."/>
            <person name="Ahmed R."/>
            <person name="Khan M.M."/>
            <person name="Islam R."/>
            <person name="Rashid M.M."/>
            <person name="Khan S.A."/>
            <person name="Rahman M.S."/>
            <person name="Alam M."/>
        </authorList>
    </citation>
    <scope>NUCLEOTIDE SEQUENCE [LARGE SCALE GENOMIC DNA]</scope>
    <source>
        <strain evidence="2">cv. CVL-1</strain>
        <tissue evidence="1">Whole seedling</tissue>
    </source>
</reference>
<organism evidence="1 2">
    <name type="scientific">Corchorus capsularis</name>
    <name type="common">Jute</name>
    <dbReference type="NCBI Taxonomy" id="210143"/>
    <lineage>
        <taxon>Eukaryota</taxon>
        <taxon>Viridiplantae</taxon>
        <taxon>Streptophyta</taxon>
        <taxon>Embryophyta</taxon>
        <taxon>Tracheophyta</taxon>
        <taxon>Spermatophyta</taxon>
        <taxon>Magnoliopsida</taxon>
        <taxon>eudicotyledons</taxon>
        <taxon>Gunneridae</taxon>
        <taxon>Pentapetalae</taxon>
        <taxon>rosids</taxon>
        <taxon>malvids</taxon>
        <taxon>Malvales</taxon>
        <taxon>Malvaceae</taxon>
        <taxon>Grewioideae</taxon>
        <taxon>Apeibeae</taxon>
        <taxon>Corchorus</taxon>
    </lineage>
</organism>
<name>A0A1R3K3G8_COCAP</name>
<comment type="caution">
    <text evidence="1">The sequence shown here is derived from an EMBL/GenBank/DDBJ whole genome shotgun (WGS) entry which is preliminary data.</text>
</comment>
<dbReference type="Gramene" id="OMP01627">
    <property type="protein sequence ID" value="OMP01627"/>
    <property type="gene ID" value="CCACVL1_03051"/>
</dbReference>
<evidence type="ECO:0000313" key="2">
    <source>
        <dbReference type="Proteomes" id="UP000188268"/>
    </source>
</evidence>
<gene>
    <name evidence="1" type="ORF">CCACVL1_03051</name>
</gene>
<dbReference type="AlphaFoldDB" id="A0A1R3K3G8"/>
<proteinExistence type="predicted"/>
<feature type="non-terminal residue" evidence="1">
    <location>
        <position position="25"/>
    </location>
</feature>
<accession>A0A1R3K3G8</accession>
<sequence length="25" mass="3121">GKRPIERDEIVRFGRTFFQYSNYLK</sequence>